<dbReference type="InterPro" id="IPR036477">
    <property type="entry name" value="Formyl_transf_N_sf"/>
</dbReference>
<reference evidence="6 7" key="1">
    <citation type="submission" date="2014-05" db="EMBL/GenBank/DDBJ databases">
        <title>Novel Listeriaceae from food processing environments.</title>
        <authorList>
            <person name="den Bakker H.C."/>
        </authorList>
    </citation>
    <scope>NUCLEOTIDE SEQUENCE [LARGE SCALE GENOMIC DNA]</scope>
    <source>
        <strain evidence="6 7">FSL A5-0281</strain>
    </source>
</reference>
<dbReference type="GeneID" id="58716250"/>
<dbReference type="PANTHER" id="PTHR43369:SF2">
    <property type="entry name" value="PHOSPHORIBOSYLGLYCINAMIDE FORMYLTRANSFERASE"/>
    <property type="match status" value="1"/>
</dbReference>
<evidence type="ECO:0000256" key="1">
    <source>
        <dbReference type="ARBA" id="ARBA00005054"/>
    </source>
</evidence>
<proteinExistence type="predicted"/>
<dbReference type="InterPro" id="IPR002376">
    <property type="entry name" value="Formyl_transf_N"/>
</dbReference>
<feature type="domain" description="Formyl transferase N-terminal" evidence="5">
    <location>
        <begin position="88"/>
        <end position="198"/>
    </location>
</feature>
<dbReference type="GO" id="GO:0004644">
    <property type="term" value="F:phosphoribosylglycinamide formyltransferase activity"/>
    <property type="evidence" value="ECO:0007669"/>
    <property type="project" value="UniProtKB-EC"/>
</dbReference>
<dbReference type="RefSeq" id="WP_036083779.1">
    <property type="nucleotide sequence ID" value="NZ_CBCSHQ010000006.1"/>
</dbReference>
<dbReference type="CDD" id="cd08653">
    <property type="entry name" value="FMT_core_like_3"/>
    <property type="match status" value="1"/>
</dbReference>
<dbReference type="EC" id="2.1.2.2" evidence="2"/>
<evidence type="ECO:0000259" key="5">
    <source>
        <dbReference type="Pfam" id="PF00551"/>
    </source>
</evidence>
<dbReference type="Gene3D" id="3.40.50.170">
    <property type="entry name" value="Formyl transferase, N-terminal domain"/>
    <property type="match status" value="1"/>
</dbReference>
<gene>
    <name evidence="6" type="ORF">EP57_02200</name>
</gene>
<evidence type="ECO:0000256" key="2">
    <source>
        <dbReference type="ARBA" id="ARBA00012254"/>
    </source>
</evidence>
<name>A0A099WHT2_9LIST</name>
<keyword evidence="3" id="KW-0808">Transferase</keyword>
<organism evidence="6 7">
    <name type="scientific">Listeria booriae</name>
    <dbReference type="NCBI Taxonomy" id="1552123"/>
    <lineage>
        <taxon>Bacteria</taxon>
        <taxon>Bacillati</taxon>
        <taxon>Bacillota</taxon>
        <taxon>Bacilli</taxon>
        <taxon>Bacillales</taxon>
        <taxon>Listeriaceae</taxon>
        <taxon>Listeria</taxon>
    </lineage>
</organism>
<protein>
    <recommendedName>
        <fullName evidence="2">phosphoribosylglycinamide formyltransferase 1</fullName>
        <ecNumber evidence="2">2.1.2.2</ecNumber>
    </recommendedName>
</protein>
<dbReference type="EMBL" id="JNFA01000004">
    <property type="protein sequence ID" value="KGL43705.1"/>
    <property type="molecule type" value="Genomic_DNA"/>
</dbReference>
<evidence type="ECO:0000313" key="6">
    <source>
        <dbReference type="EMBL" id="KGL43705.1"/>
    </source>
</evidence>
<dbReference type="OrthoDB" id="9802815at2"/>
<dbReference type="Pfam" id="PF00551">
    <property type="entry name" value="Formyl_trans_N"/>
    <property type="match status" value="1"/>
</dbReference>
<dbReference type="AlphaFoldDB" id="A0A099WHT2"/>
<dbReference type="GO" id="GO:0006189">
    <property type="term" value="P:'de novo' IMP biosynthetic process"/>
    <property type="evidence" value="ECO:0007669"/>
    <property type="project" value="TreeGrafter"/>
</dbReference>
<comment type="pathway">
    <text evidence="1">Purine metabolism; IMP biosynthesis via de novo pathway; N(2)-formyl-N(1)-(5-phospho-D-ribosyl)glycinamide from N(1)-(5-phospho-D-ribosyl)glycinamide (10-formyl THF route): step 1/1.</text>
</comment>
<dbReference type="GO" id="GO:0005737">
    <property type="term" value="C:cytoplasm"/>
    <property type="evidence" value="ECO:0007669"/>
    <property type="project" value="TreeGrafter"/>
</dbReference>
<sequence>MKIMMLAGEKASSHTVYQKINTTFPISTVVMEAPLSKKGMLQKRARRLGTRTVIGQVLFQLFCLPILKYEARDRIQQIIAKEGTEKANIPDSKIQRVASINDEETIVAIQSESPDLVIVCGTRIISKQVLESTKAPFVNIHAGITPYYRGSHGGYWALAKQDKRNCGVTLHYIDTGIDTGNIIAQTKINITPKDNFVTYPYLQLTQGIQLLHQFLSGEKAELAPPKIADKHRKGNVFYQPTLFQYIFFRKQLKVK</sequence>
<evidence type="ECO:0000313" key="7">
    <source>
        <dbReference type="Proteomes" id="UP000029844"/>
    </source>
</evidence>
<dbReference type="PANTHER" id="PTHR43369">
    <property type="entry name" value="PHOSPHORIBOSYLGLYCINAMIDE FORMYLTRANSFERASE"/>
    <property type="match status" value="1"/>
</dbReference>
<accession>A0A099WHT2</accession>
<dbReference type="SUPFAM" id="SSF53328">
    <property type="entry name" value="Formyltransferase"/>
    <property type="match status" value="1"/>
</dbReference>
<dbReference type="Proteomes" id="UP000029844">
    <property type="component" value="Unassembled WGS sequence"/>
</dbReference>
<comment type="caution">
    <text evidence="6">The sequence shown here is derived from an EMBL/GenBank/DDBJ whole genome shotgun (WGS) entry which is preliminary data.</text>
</comment>
<evidence type="ECO:0000256" key="4">
    <source>
        <dbReference type="ARBA" id="ARBA00022755"/>
    </source>
</evidence>
<evidence type="ECO:0000256" key="3">
    <source>
        <dbReference type="ARBA" id="ARBA00022679"/>
    </source>
</evidence>
<keyword evidence="4" id="KW-0658">Purine biosynthesis</keyword>
<dbReference type="eggNOG" id="COG0223">
    <property type="taxonomic scope" value="Bacteria"/>
</dbReference>
<dbReference type="STRING" id="1552123.EP57_02200"/>
<keyword evidence="7" id="KW-1185">Reference proteome</keyword>